<evidence type="ECO:0000256" key="9">
    <source>
        <dbReference type="ARBA" id="ARBA00047412"/>
    </source>
</evidence>
<sequence length="491" mass="55162">MADAEGGSGVSAKIITSETINPAYKRIKYGLRGPLDQRSQVIEEELAQGQAKPFTEVVKHIGDPQGLQGQKPITFMRQVLCLLTYPDLLQDERFPSDVKKRVREILSEKNGGTISSYTSSQGLKIVRQQIADFISTRDGYPEDLSNIYLTNGGGEAIRIVLKALMTADQEGPGRAGVMIPIPEYPLYSGRLLELNGYQIPYFLNEDDNWQLEMGELQRALNSSRPHCVPRALVLINPGNPTGQVLTYENIREVIKFCHRERLVLFADEVYQDNIYADGCAFHSCRKVLHDLGEEYRDFQLVSLHCSAKSHFGECALRGGYYQLTGFDEDVKSFFHNRMTLYSCPNIYGQVAMGIVCQPPKPGDDSYALYDKERTAIQKSMKEKAGMTTRFLNSLAGIQCNTVQGAMYAFPRVLLPDKAIQAAKDQGLTPDSLYASELLEATGQFVAPGSVMGQKEGTYHFRITIIPPLEKTVHQYEQFKRFHEDFMKKYEG</sequence>
<dbReference type="EMBL" id="DS469698">
    <property type="protein sequence ID" value="EDO35435.1"/>
    <property type="molecule type" value="Genomic_DNA"/>
</dbReference>
<dbReference type="FunFam" id="3.90.1150.10:FF:000010">
    <property type="entry name" value="Alanine aminotransferase 2"/>
    <property type="match status" value="1"/>
</dbReference>
<dbReference type="Proteomes" id="UP000001593">
    <property type="component" value="Unassembled WGS sequence"/>
</dbReference>
<dbReference type="GO" id="GO:0030170">
    <property type="term" value="F:pyridoxal phosphate binding"/>
    <property type="evidence" value="ECO:0007669"/>
    <property type="project" value="InterPro"/>
</dbReference>
<keyword evidence="5" id="KW-0663">Pyridoxal phosphate</keyword>
<comment type="pathway">
    <text evidence="6">Amino-acid degradation; L-alanine degradation via transaminase pathway; pyruvate from L-alanine: step 1/1.</text>
</comment>
<evidence type="ECO:0000256" key="2">
    <source>
        <dbReference type="ARBA" id="ARBA00011738"/>
    </source>
</evidence>
<accession>A7SLG7</accession>
<comment type="subunit">
    <text evidence="2">Homodimer.</text>
</comment>
<proteinExistence type="inferred from homology"/>
<dbReference type="UniPathway" id="UPA00528">
    <property type="reaction ID" value="UER00586"/>
</dbReference>
<dbReference type="CDD" id="cd00609">
    <property type="entry name" value="AAT_like"/>
    <property type="match status" value="1"/>
</dbReference>
<evidence type="ECO:0000256" key="3">
    <source>
        <dbReference type="ARBA" id="ARBA00022576"/>
    </source>
</evidence>
<feature type="domain" description="Aminotransferase class I/classII large" evidence="10">
    <location>
        <begin position="95"/>
        <end position="464"/>
    </location>
</feature>
<dbReference type="PANTHER" id="PTHR11751">
    <property type="entry name" value="ALANINE AMINOTRANSFERASE"/>
    <property type="match status" value="1"/>
</dbReference>
<evidence type="ECO:0000256" key="1">
    <source>
        <dbReference type="ARBA" id="ARBA00001933"/>
    </source>
</evidence>
<evidence type="ECO:0000313" key="12">
    <source>
        <dbReference type="Proteomes" id="UP000001593"/>
    </source>
</evidence>
<reference evidence="11 12" key="1">
    <citation type="journal article" date="2007" name="Science">
        <title>Sea anemone genome reveals ancestral eumetazoan gene repertoire and genomic organization.</title>
        <authorList>
            <person name="Putnam N.H."/>
            <person name="Srivastava M."/>
            <person name="Hellsten U."/>
            <person name="Dirks B."/>
            <person name="Chapman J."/>
            <person name="Salamov A."/>
            <person name="Terry A."/>
            <person name="Shapiro H."/>
            <person name="Lindquist E."/>
            <person name="Kapitonov V.V."/>
            <person name="Jurka J."/>
            <person name="Genikhovich G."/>
            <person name="Grigoriev I.V."/>
            <person name="Lucas S.M."/>
            <person name="Steele R.E."/>
            <person name="Finnerty J.R."/>
            <person name="Technau U."/>
            <person name="Martindale M.Q."/>
            <person name="Rokhsar D.S."/>
        </authorList>
    </citation>
    <scope>NUCLEOTIDE SEQUENCE [LARGE SCALE GENOMIC DNA]</scope>
    <source>
        <strain evidence="12">CH2 X CH6</strain>
    </source>
</reference>
<dbReference type="InParanoid" id="A7SLG7"/>
<gene>
    <name evidence="11" type="ORF">NEMVEDRAFT_v1g235651</name>
</gene>
<dbReference type="PANTHER" id="PTHR11751:SF29">
    <property type="entry name" value="ALANINE TRANSAMINASE"/>
    <property type="match status" value="1"/>
</dbReference>
<organism evidence="11 12">
    <name type="scientific">Nematostella vectensis</name>
    <name type="common">Starlet sea anemone</name>
    <dbReference type="NCBI Taxonomy" id="45351"/>
    <lineage>
        <taxon>Eukaryota</taxon>
        <taxon>Metazoa</taxon>
        <taxon>Cnidaria</taxon>
        <taxon>Anthozoa</taxon>
        <taxon>Hexacorallia</taxon>
        <taxon>Actiniaria</taxon>
        <taxon>Edwardsiidae</taxon>
        <taxon>Nematostella</taxon>
    </lineage>
</organism>
<comment type="catalytic activity">
    <reaction evidence="9">
        <text>L-alanine + 2-oxoglutarate = pyruvate + L-glutamate</text>
        <dbReference type="Rhea" id="RHEA:19453"/>
        <dbReference type="ChEBI" id="CHEBI:15361"/>
        <dbReference type="ChEBI" id="CHEBI:16810"/>
        <dbReference type="ChEBI" id="CHEBI:29985"/>
        <dbReference type="ChEBI" id="CHEBI:57972"/>
        <dbReference type="EC" id="2.6.1.2"/>
    </reaction>
</comment>
<dbReference type="FunFam" id="1.10.287.1970:FF:000001">
    <property type="entry name" value="Alanine aminotransferase 2"/>
    <property type="match status" value="1"/>
</dbReference>
<dbReference type="Pfam" id="PF00155">
    <property type="entry name" value="Aminotran_1_2"/>
    <property type="match status" value="1"/>
</dbReference>
<dbReference type="eggNOG" id="KOG0258">
    <property type="taxonomic scope" value="Eukaryota"/>
</dbReference>
<dbReference type="PhylomeDB" id="A7SLG7"/>
<evidence type="ECO:0000256" key="7">
    <source>
        <dbReference type="ARBA" id="ARBA00025785"/>
    </source>
</evidence>
<evidence type="ECO:0000256" key="8">
    <source>
        <dbReference type="ARBA" id="ARBA00026106"/>
    </source>
</evidence>
<evidence type="ECO:0000313" key="11">
    <source>
        <dbReference type="EMBL" id="EDO35435.1"/>
    </source>
</evidence>
<evidence type="ECO:0000256" key="4">
    <source>
        <dbReference type="ARBA" id="ARBA00022679"/>
    </source>
</evidence>
<dbReference type="FunFam" id="3.40.640.10:FF:000104">
    <property type="entry name" value="Alanine aminotransferase, putative"/>
    <property type="match status" value="1"/>
</dbReference>
<dbReference type="InterPro" id="IPR015422">
    <property type="entry name" value="PyrdxlP-dep_Trfase_small"/>
</dbReference>
<name>A7SLG7_NEMVE</name>
<dbReference type="InterPro" id="IPR015424">
    <property type="entry name" value="PyrdxlP-dep_Trfase"/>
</dbReference>
<dbReference type="GO" id="GO:0042853">
    <property type="term" value="P:L-alanine catabolic process"/>
    <property type="evidence" value="ECO:0007669"/>
    <property type="project" value="UniProtKB-UniPathway"/>
</dbReference>
<dbReference type="Gene3D" id="1.10.287.1970">
    <property type="match status" value="1"/>
</dbReference>
<dbReference type="GO" id="GO:0004021">
    <property type="term" value="F:L-alanine:2-oxoglutarate aminotransferase activity"/>
    <property type="evidence" value="ECO:0007669"/>
    <property type="project" value="UniProtKB-EC"/>
</dbReference>
<keyword evidence="3" id="KW-0032">Aminotransferase</keyword>
<dbReference type="InterPro" id="IPR045088">
    <property type="entry name" value="ALAT1/2-like"/>
</dbReference>
<dbReference type="HOGENOM" id="CLU_014254_3_0_1"/>
<dbReference type="Gene3D" id="3.40.640.10">
    <property type="entry name" value="Type I PLP-dependent aspartate aminotransferase-like (Major domain)"/>
    <property type="match status" value="1"/>
</dbReference>
<dbReference type="InterPro" id="IPR015421">
    <property type="entry name" value="PyrdxlP-dep_Trfase_major"/>
</dbReference>
<dbReference type="EC" id="2.6.1.2" evidence="8"/>
<evidence type="ECO:0000256" key="6">
    <source>
        <dbReference type="ARBA" id="ARBA00025708"/>
    </source>
</evidence>
<dbReference type="KEGG" id="nve:5506867"/>
<dbReference type="Gene3D" id="3.90.1150.10">
    <property type="entry name" value="Aspartate Aminotransferase, domain 1"/>
    <property type="match status" value="1"/>
</dbReference>
<dbReference type="OrthoDB" id="1732682at2759"/>
<protein>
    <recommendedName>
        <fullName evidence="8">alanine transaminase</fullName>
        <ecNumber evidence="8">2.6.1.2</ecNumber>
    </recommendedName>
</protein>
<dbReference type="InterPro" id="IPR004839">
    <property type="entry name" value="Aminotransferase_I/II_large"/>
</dbReference>
<comment type="cofactor">
    <cofactor evidence="1">
        <name>pyridoxal 5'-phosphate</name>
        <dbReference type="ChEBI" id="CHEBI:597326"/>
    </cofactor>
</comment>
<dbReference type="AlphaFoldDB" id="A7SLG7"/>
<evidence type="ECO:0000256" key="5">
    <source>
        <dbReference type="ARBA" id="ARBA00022898"/>
    </source>
</evidence>
<evidence type="ECO:0000259" key="10">
    <source>
        <dbReference type="Pfam" id="PF00155"/>
    </source>
</evidence>
<keyword evidence="4" id="KW-0808">Transferase</keyword>
<keyword evidence="12" id="KW-1185">Reference proteome</keyword>
<dbReference type="STRING" id="45351.A7SLG7"/>
<dbReference type="SUPFAM" id="SSF53383">
    <property type="entry name" value="PLP-dependent transferases"/>
    <property type="match status" value="1"/>
</dbReference>
<comment type="similarity">
    <text evidence="7">Belongs to the class-I pyridoxal-phosphate-dependent aminotransferase family. Alanine aminotransferase subfamily.</text>
</comment>
<dbReference type="OMA" id="KIKVMIP"/>